<dbReference type="RefSeq" id="WP_022766205.1">
    <property type="nucleotide sequence ID" value="NZ_FOXO01000003.1"/>
</dbReference>
<protein>
    <submittedName>
        <fullName evidence="1">Uncharacterized protein</fullName>
    </submittedName>
</protein>
<dbReference type="SUPFAM" id="SSF47413">
    <property type="entry name" value="lambda repressor-like DNA-binding domains"/>
    <property type="match status" value="1"/>
</dbReference>
<dbReference type="GO" id="GO:0003677">
    <property type="term" value="F:DNA binding"/>
    <property type="evidence" value="ECO:0007669"/>
    <property type="project" value="InterPro"/>
</dbReference>
<dbReference type="EMBL" id="FOXO01000003">
    <property type="protein sequence ID" value="SFP54387.1"/>
    <property type="molecule type" value="Genomic_DNA"/>
</dbReference>
<dbReference type="Proteomes" id="UP000182624">
    <property type="component" value="Unassembled WGS sequence"/>
</dbReference>
<reference evidence="2" key="1">
    <citation type="submission" date="2016-10" db="EMBL/GenBank/DDBJ databases">
        <authorList>
            <person name="Varghese N."/>
            <person name="Submissions S."/>
        </authorList>
    </citation>
    <scope>NUCLEOTIDE SEQUENCE [LARGE SCALE GENOMIC DNA]</scope>
    <source>
        <strain evidence="2">P18</strain>
    </source>
</reference>
<keyword evidence="2" id="KW-1185">Reference proteome</keyword>
<dbReference type="OrthoDB" id="9781521at2"/>
<dbReference type="InterPro" id="IPR010982">
    <property type="entry name" value="Lambda_DNA-bd_dom_sf"/>
</dbReference>
<evidence type="ECO:0000313" key="1">
    <source>
        <dbReference type="EMBL" id="SFP54387.1"/>
    </source>
</evidence>
<name>A0A1I5R7S9_9FIRM</name>
<evidence type="ECO:0000313" key="2">
    <source>
        <dbReference type="Proteomes" id="UP000182624"/>
    </source>
</evidence>
<gene>
    <name evidence="1" type="ORF">SAMN04487928_103164</name>
</gene>
<proteinExistence type="predicted"/>
<dbReference type="Gene3D" id="1.10.260.40">
    <property type="entry name" value="lambda repressor-like DNA-binding domains"/>
    <property type="match status" value="1"/>
</dbReference>
<accession>A0A1I5R7S9</accession>
<organism evidence="1 2">
    <name type="scientific">Butyrivibrio proteoclasticus</name>
    <dbReference type="NCBI Taxonomy" id="43305"/>
    <lineage>
        <taxon>Bacteria</taxon>
        <taxon>Bacillati</taxon>
        <taxon>Bacillota</taxon>
        <taxon>Clostridia</taxon>
        <taxon>Lachnospirales</taxon>
        <taxon>Lachnospiraceae</taxon>
        <taxon>Butyrivibrio</taxon>
    </lineage>
</organism>
<sequence length="125" mass="14674">MDEIATDYIYCRIMTLADEVEKSLYRVAVDGGLERNQIYNMMKRGSMPDLRILNKICRGLDVTLKEFFDEEFHADKNERILIETYRSFKGQENRNRFTRYVVGFAGAMKDENTEGLKNVNDREAN</sequence>
<dbReference type="AlphaFoldDB" id="A0A1I5R7S9"/>